<reference evidence="3" key="1">
    <citation type="submission" date="2023-06" db="EMBL/GenBank/DDBJ databases">
        <authorList>
            <person name="Kurt Z."/>
        </authorList>
    </citation>
    <scope>NUCLEOTIDE SEQUENCE</scope>
</reference>
<feature type="coiled-coil region" evidence="1">
    <location>
        <begin position="88"/>
        <end position="159"/>
    </location>
</feature>
<evidence type="ECO:0000313" key="5">
    <source>
        <dbReference type="Proteomes" id="UP001642409"/>
    </source>
</evidence>
<evidence type="ECO:0000256" key="2">
    <source>
        <dbReference type="SAM" id="MobiDB-lite"/>
    </source>
</evidence>
<keyword evidence="5" id="KW-1185">Reference proteome</keyword>
<evidence type="ECO:0000313" key="3">
    <source>
        <dbReference type="EMBL" id="CAI9942279.1"/>
    </source>
</evidence>
<sequence length="260" mass="30885">MALQCSQLSIVDDMIKSLSGTYLRKQNVPKRQYKPKQLEQQPNKEQFKEQDLQQFFFQVNEINEQFNHKVTLFEQVVNSDEGQLKLLVQQQKTEIDTLKQQMNELQAENRALFSLKQESNNYDEMQEIRQQMKMLMTQNQSLQQEVQILKQSKYEFRQQSTFQNTSPQVSFQPVSFQPKPVLPPKPTISSPKPTKKPTPNKQNNKTPQTTKTKNPKNKSFPLQNKYKKNPKTKFWRNQKQSNNHHKNSSELKRKDKKKRE</sequence>
<dbReference type="EMBL" id="CATOUU010000699">
    <property type="protein sequence ID" value="CAI9942279.1"/>
    <property type="molecule type" value="Genomic_DNA"/>
</dbReference>
<dbReference type="AlphaFoldDB" id="A0AA86U5Z1"/>
<comment type="caution">
    <text evidence="3">The sequence shown here is derived from an EMBL/GenBank/DDBJ whole genome shotgun (WGS) entry which is preliminary data.</text>
</comment>
<reference evidence="4 5" key="2">
    <citation type="submission" date="2024-07" db="EMBL/GenBank/DDBJ databases">
        <authorList>
            <person name="Akdeniz Z."/>
        </authorList>
    </citation>
    <scope>NUCLEOTIDE SEQUENCE [LARGE SCALE GENOMIC DNA]</scope>
</reference>
<protein>
    <submittedName>
        <fullName evidence="4">Hypothetical_protein</fullName>
    </submittedName>
</protein>
<proteinExistence type="predicted"/>
<accession>A0AA86U5Z1</accession>
<evidence type="ECO:0000256" key="1">
    <source>
        <dbReference type="SAM" id="Coils"/>
    </source>
</evidence>
<dbReference type="EMBL" id="CAXDID020000073">
    <property type="protein sequence ID" value="CAL6015387.1"/>
    <property type="molecule type" value="Genomic_DNA"/>
</dbReference>
<feature type="compositionally biased region" description="Low complexity" evidence="2">
    <location>
        <begin position="187"/>
        <end position="212"/>
    </location>
</feature>
<evidence type="ECO:0000313" key="4">
    <source>
        <dbReference type="EMBL" id="CAL6015387.1"/>
    </source>
</evidence>
<feature type="region of interest" description="Disordered" evidence="2">
    <location>
        <begin position="159"/>
        <end position="260"/>
    </location>
</feature>
<name>A0AA86U5Z1_9EUKA</name>
<feature type="compositionally biased region" description="Basic residues" evidence="2">
    <location>
        <begin position="225"/>
        <end position="246"/>
    </location>
</feature>
<organism evidence="3">
    <name type="scientific">Hexamita inflata</name>
    <dbReference type="NCBI Taxonomy" id="28002"/>
    <lineage>
        <taxon>Eukaryota</taxon>
        <taxon>Metamonada</taxon>
        <taxon>Diplomonadida</taxon>
        <taxon>Hexamitidae</taxon>
        <taxon>Hexamitinae</taxon>
        <taxon>Hexamita</taxon>
    </lineage>
</organism>
<keyword evidence="1" id="KW-0175">Coiled coil</keyword>
<feature type="compositionally biased region" description="Polar residues" evidence="2">
    <location>
        <begin position="159"/>
        <end position="175"/>
    </location>
</feature>
<dbReference type="Proteomes" id="UP001642409">
    <property type="component" value="Unassembled WGS sequence"/>
</dbReference>
<gene>
    <name evidence="4" type="ORF">HINF_LOCUS24775</name>
    <name evidence="3" type="ORF">HINF_LOCUS29924</name>
</gene>